<dbReference type="EMBL" id="JACYFG010000007">
    <property type="protein sequence ID" value="MBD5779268.1"/>
    <property type="molecule type" value="Genomic_DNA"/>
</dbReference>
<dbReference type="AlphaFoldDB" id="A0A927F996"/>
<sequence>MKLFPAVSLLAALFLSACGSGPEPEYLEGEDKAAMVVTSFLTALQQGDEEKAKALTDDSPDYIIADFERCRDYFFERRPTGTKVMKTGYEHYAREWQIFVDLQINYGPQMKQLHFVLSPGEIPKVRGVTPIVPDLR</sequence>
<evidence type="ECO:0000256" key="1">
    <source>
        <dbReference type="SAM" id="SignalP"/>
    </source>
</evidence>
<protein>
    <recommendedName>
        <fullName evidence="4">Lipoprotein</fullName>
    </recommendedName>
</protein>
<keyword evidence="3" id="KW-1185">Reference proteome</keyword>
<evidence type="ECO:0000313" key="3">
    <source>
        <dbReference type="Proteomes" id="UP000622317"/>
    </source>
</evidence>
<dbReference type="Proteomes" id="UP000622317">
    <property type="component" value="Unassembled WGS sequence"/>
</dbReference>
<keyword evidence="1" id="KW-0732">Signal</keyword>
<comment type="caution">
    <text evidence="2">The sequence shown here is derived from an EMBL/GenBank/DDBJ whole genome shotgun (WGS) entry which is preliminary data.</text>
</comment>
<proteinExistence type="predicted"/>
<organism evidence="2 3">
    <name type="scientific">Pelagicoccus enzymogenes</name>
    <dbReference type="NCBI Taxonomy" id="2773457"/>
    <lineage>
        <taxon>Bacteria</taxon>
        <taxon>Pseudomonadati</taxon>
        <taxon>Verrucomicrobiota</taxon>
        <taxon>Opitutia</taxon>
        <taxon>Puniceicoccales</taxon>
        <taxon>Pelagicoccaceae</taxon>
        <taxon>Pelagicoccus</taxon>
    </lineage>
</organism>
<accession>A0A927F996</accession>
<feature type="chain" id="PRO_5037134892" description="Lipoprotein" evidence="1">
    <location>
        <begin position="18"/>
        <end position="136"/>
    </location>
</feature>
<dbReference type="RefSeq" id="WP_191616401.1">
    <property type="nucleotide sequence ID" value="NZ_JACYFG010000007.1"/>
</dbReference>
<evidence type="ECO:0008006" key="4">
    <source>
        <dbReference type="Google" id="ProtNLM"/>
    </source>
</evidence>
<evidence type="ECO:0000313" key="2">
    <source>
        <dbReference type="EMBL" id="MBD5779268.1"/>
    </source>
</evidence>
<feature type="signal peptide" evidence="1">
    <location>
        <begin position="1"/>
        <end position="17"/>
    </location>
</feature>
<name>A0A927F996_9BACT</name>
<reference evidence="2" key="1">
    <citation type="submission" date="2020-09" db="EMBL/GenBank/DDBJ databases">
        <title>Pelagicoccus enzymogenes sp. nov. with an EPS production, isolated from marine sediment.</title>
        <authorList>
            <person name="Feng X."/>
        </authorList>
    </citation>
    <scope>NUCLEOTIDE SEQUENCE</scope>
    <source>
        <strain evidence="2">NFK12</strain>
    </source>
</reference>
<gene>
    <name evidence="2" type="ORF">IEN85_07165</name>
</gene>
<dbReference type="PROSITE" id="PS51257">
    <property type="entry name" value="PROKAR_LIPOPROTEIN"/>
    <property type="match status" value="1"/>
</dbReference>